<dbReference type="AlphaFoldDB" id="A0A379Y290"/>
<sequence length="282" mass="32663">MAIQSNFFEQLTFKAEVVPDDLSLYLDSYIEELKKHNAPYSETEVLRNKIKYFLKVYEKSSFQKIQVRGYHNAHSTMNIVDIVTLILSGSETLPHYDTFQQQLRKQIYQNRMSVDGKVLIARYALKQFFHSDFRDFINEFEKKISECLNNSLQMIKSVKDSFNRLGHFQYQRRVNDELTLHLELNTDEYPACMPDLYIGFKESEGTSGVYCDDEKLIRLYTCVSSGDYVPVMMNVRFIGSDGSVMCESSHGTFSSVIASGRVKICDRALLIHEAIEELREAV</sequence>
<name>A0A379Y290_SALET</name>
<protein>
    <submittedName>
        <fullName evidence="1">Uncharacterized protein</fullName>
    </submittedName>
</protein>
<evidence type="ECO:0000313" key="1">
    <source>
        <dbReference type="EMBL" id="SUI39868.1"/>
    </source>
</evidence>
<gene>
    <name evidence="1" type="ORF">NCTC5798_06246</name>
</gene>
<dbReference type="EMBL" id="UGXK01000002">
    <property type="protein sequence ID" value="SUI39868.1"/>
    <property type="molecule type" value="Genomic_DNA"/>
</dbReference>
<accession>A0A379Y290</accession>
<evidence type="ECO:0000313" key="2">
    <source>
        <dbReference type="Proteomes" id="UP000255534"/>
    </source>
</evidence>
<reference evidence="1 2" key="1">
    <citation type="submission" date="2018-06" db="EMBL/GenBank/DDBJ databases">
        <authorList>
            <consortium name="Pathogen Informatics"/>
            <person name="Doyle S."/>
        </authorList>
    </citation>
    <scope>NUCLEOTIDE SEQUENCE [LARGE SCALE GENOMIC DNA]</scope>
    <source>
        <strain evidence="1 2">NCTC5798</strain>
    </source>
</reference>
<organism evidence="1 2">
    <name type="scientific">Salmonella enterica I</name>
    <dbReference type="NCBI Taxonomy" id="59201"/>
    <lineage>
        <taxon>Bacteria</taxon>
        <taxon>Pseudomonadati</taxon>
        <taxon>Pseudomonadota</taxon>
        <taxon>Gammaproteobacteria</taxon>
        <taxon>Enterobacterales</taxon>
        <taxon>Enterobacteriaceae</taxon>
        <taxon>Salmonella</taxon>
    </lineage>
</organism>
<proteinExistence type="predicted"/>
<dbReference type="Proteomes" id="UP000255534">
    <property type="component" value="Unassembled WGS sequence"/>
</dbReference>